<dbReference type="InterPro" id="IPR003783">
    <property type="entry name" value="Regulatory_RecX"/>
</dbReference>
<dbReference type="Gene3D" id="1.10.10.10">
    <property type="entry name" value="Winged helix-like DNA-binding domain superfamily/Winged helix DNA-binding domain"/>
    <property type="match status" value="3"/>
</dbReference>
<keyword evidence="4 5" id="KW-0963">Cytoplasm</keyword>
<dbReference type="OrthoDB" id="1523826at2"/>
<dbReference type="Pfam" id="PF02631">
    <property type="entry name" value="RecX_HTH2"/>
    <property type="match status" value="1"/>
</dbReference>
<evidence type="ECO:0000256" key="4">
    <source>
        <dbReference type="ARBA" id="ARBA00022490"/>
    </source>
</evidence>
<feature type="domain" description="RecX first three-helical" evidence="8">
    <location>
        <begin position="17"/>
        <end position="54"/>
    </location>
</feature>
<dbReference type="Pfam" id="PF21982">
    <property type="entry name" value="RecX_HTH1"/>
    <property type="match status" value="1"/>
</dbReference>
<comment type="function">
    <text evidence="5">Modulates RecA activity.</text>
</comment>
<evidence type="ECO:0000259" key="7">
    <source>
        <dbReference type="Pfam" id="PF21981"/>
    </source>
</evidence>
<comment type="similarity">
    <text evidence="2 5">Belongs to the RecX family.</text>
</comment>
<dbReference type="GO" id="GO:0005737">
    <property type="term" value="C:cytoplasm"/>
    <property type="evidence" value="ECO:0007669"/>
    <property type="project" value="UniProtKB-SubCell"/>
</dbReference>
<dbReference type="Pfam" id="PF21981">
    <property type="entry name" value="RecX_HTH3"/>
    <property type="match status" value="1"/>
</dbReference>
<dbReference type="PANTHER" id="PTHR33602:SF1">
    <property type="entry name" value="REGULATORY PROTEIN RECX FAMILY PROTEIN"/>
    <property type="match status" value="1"/>
</dbReference>
<dbReference type="HAMAP" id="MF_01114">
    <property type="entry name" value="RecX"/>
    <property type="match status" value="1"/>
</dbReference>
<evidence type="ECO:0000256" key="1">
    <source>
        <dbReference type="ARBA" id="ARBA00004496"/>
    </source>
</evidence>
<accession>A0A6I4I7G7</accession>
<comment type="caution">
    <text evidence="9">The sequence shown here is derived from an EMBL/GenBank/DDBJ whole genome shotgun (WGS) entry which is preliminary data.</text>
</comment>
<dbReference type="InterPro" id="IPR036388">
    <property type="entry name" value="WH-like_DNA-bd_sf"/>
</dbReference>
<proteinExistence type="inferred from homology"/>
<evidence type="ECO:0000256" key="2">
    <source>
        <dbReference type="ARBA" id="ARBA00009695"/>
    </source>
</evidence>
<feature type="domain" description="RecX second three-helical" evidence="6">
    <location>
        <begin position="61"/>
        <end position="102"/>
    </location>
</feature>
<sequence>MDEPKKQRVTDEKTGLAKAEHYCAYQERSQQEVRNKLYDLGLYPDAVERIISRLIEDNFLNEQRFAQAYVQGKFNQKAWGRIKIKQGLKLKRVPDKLIAKALLSINPDDYMAALSDLIEKKARQTNEKDTFKRRYKLMQYAMSRGFEADLINDVLKNSELAKS</sequence>
<dbReference type="AlphaFoldDB" id="A0A6I4I7G7"/>
<dbReference type="InterPro" id="IPR053925">
    <property type="entry name" value="RecX_HTH_3rd"/>
</dbReference>
<gene>
    <name evidence="5" type="primary">recX</name>
    <name evidence="9" type="ORF">GO816_08305</name>
</gene>
<keyword evidence="10" id="KW-1185">Reference proteome</keyword>
<dbReference type="PANTHER" id="PTHR33602">
    <property type="entry name" value="REGULATORY PROTEIN RECX FAMILY PROTEIN"/>
    <property type="match status" value="1"/>
</dbReference>
<dbReference type="EMBL" id="WQLA01000003">
    <property type="protein sequence ID" value="MVN91120.1"/>
    <property type="molecule type" value="Genomic_DNA"/>
</dbReference>
<dbReference type="RefSeq" id="WP_157541099.1">
    <property type="nucleotide sequence ID" value="NZ_WQLA01000003.1"/>
</dbReference>
<organism evidence="9 10">
    <name type="scientific">Mucilaginibacter aquatilis</name>
    <dbReference type="NCBI Taxonomy" id="1517760"/>
    <lineage>
        <taxon>Bacteria</taxon>
        <taxon>Pseudomonadati</taxon>
        <taxon>Bacteroidota</taxon>
        <taxon>Sphingobacteriia</taxon>
        <taxon>Sphingobacteriales</taxon>
        <taxon>Sphingobacteriaceae</taxon>
        <taxon>Mucilaginibacter</taxon>
    </lineage>
</organism>
<evidence type="ECO:0000313" key="10">
    <source>
        <dbReference type="Proteomes" id="UP000434850"/>
    </source>
</evidence>
<feature type="domain" description="RecX third three-helical" evidence="7">
    <location>
        <begin position="108"/>
        <end position="155"/>
    </location>
</feature>
<dbReference type="Proteomes" id="UP000434850">
    <property type="component" value="Unassembled WGS sequence"/>
</dbReference>
<reference evidence="9 10" key="1">
    <citation type="submission" date="2019-12" db="EMBL/GenBank/DDBJ databases">
        <title>Mucilaginibacter sp. HME9299 genome sequencing and assembly.</title>
        <authorList>
            <person name="Kang H."/>
            <person name="Kim H."/>
            <person name="Joh K."/>
        </authorList>
    </citation>
    <scope>NUCLEOTIDE SEQUENCE [LARGE SCALE GENOMIC DNA]</scope>
    <source>
        <strain evidence="9 10">HME9299</strain>
    </source>
</reference>
<protein>
    <recommendedName>
        <fullName evidence="3 5">Regulatory protein RecX</fullName>
    </recommendedName>
</protein>
<evidence type="ECO:0000313" key="9">
    <source>
        <dbReference type="EMBL" id="MVN91120.1"/>
    </source>
</evidence>
<name>A0A6I4I7G7_9SPHI</name>
<evidence type="ECO:0000259" key="8">
    <source>
        <dbReference type="Pfam" id="PF21982"/>
    </source>
</evidence>
<dbReference type="InterPro" id="IPR053926">
    <property type="entry name" value="RecX_HTH_1st"/>
</dbReference>
<comment type="subcellular location">
    <subcellularLocation>
        <location evidence="1 5">Cytoplasm</location>
    </subcellularLocation>
</comment>
<dbReference type="InterPro" id="IPR053924">
    <property type="entry name" value="RecX_HTH_2nd"/>
</dbReference>
<dbReference type="GO" id="GO:0006282">
    <property type="term" value="P:regulation of DNA repair"/>
    <property type="evidence" value="ECO:0007669"/>
    <property type="project" value="UniProtKB-UniRule"/>
</dbReference>
<evidence type="ECO:0000256" key="5">
    <source>
        <dbReference type="HAMAP-Rule" id="MF_01114"/>
    </source>
</evidence>
<evidence type="ECO:0000259" key="6">
    <source>
        <dbReference type="Pfam" id="PF02631"/>
    </source>
</evidence>
<evidence type="ECO:0000256" key="3">
    <source>
        <dbReference type="ARBA" id="ARBA00018111"/>
    </source>
</evidence>